<dbReference type="GO" id="GO:0140096">
    <property type="term" value="F:catalytic activity, acting on a protein"/>
    <property type="evidence" value="ECO:0007669"/>
    <property type="project" value="UniProtKB-ARBA"/>
</dbReference>
<evidence type="ECO:0000313" key="3">
    <source>
        <dbReference type="Proteomes" id="UP000192569"/>
    </source>
</evidence>
<dbReference type="RefSeq" id="WP_084666586.1">
    <property type="nucleotide sequence ID" value="NZ_LT838272.1"/>
</dbReference>
<keyword evidence="3" id="KW-1185">Reference proteome</keyword>
<dbReference type="Proteomes" id="UP000192569">
    <property type="component" value="Chromosome I"/>
</dbReference>
<evidence type="ECO:0000259" key="1">
    <source>
        <dbReference type="PROSITE" id="PS51733"/>
    </source>
</evidence>
<dbReference type="InterPro" id="IPR004143">
    <property type="entry name" value="BPL_LPL_catalytic"/>
</dbReference>
<reference evidence="2 3" key="1">
    <citation type="submission" date="2017-04" db="EMBL/GenBank/DDBJ databases">
        <authorList>
            <person name="Afonso C.L."/>
            <person name="Miller P.J."/>
            <person name="Scott M.A."/>
            <person name="Spackman E."/>
            <person name="Goraichik I."/>
            <person name="Dimitrov K.M."/>
            <person name="Suarez D.L."/>
            <person name="Swayne D.E."/>
        </authorList>
    </citation>
    <scope>NUCLEOTIDE SEQUENCE [LARGE SCALE GENOMIC DNA]</scope>
    <source>
        <strain evidence="2 3">ToBE</strain>
    </source>
</reference>
<dbReference type="AlphaFoldDB" id="A0A1W1W226"/>
<dbReference type="SUPFAM" id="SSF55681">
    <property type="entry name" value="Class II aaRS and biotin synthetases"/>
    <property type="match status" value="1"/>
</dbReference>
<evidence type="ECO:0000313" key="2">
    <source>
        <dbReference type="EMBL" id="SMB99441.1"/>
    </source>
</evidence>
<dbReference type="PANTHER" id="PTHR43679">
    <property type="entry name" value="OCTANOYLTRANSFERASE LIPM-RELATED"/>
    <property type="match status" value="1"/>
</dbReference>
<name>A0A1W1W226_9FIRM</name>
<dbReference type="InterPro" id="IPR050664">
    <property type="entry name" value="Octanoyltrans_LipM/LipL"/>
</dbReference>
<dbReference type="InterPro" id="IPR045864">
    <property type="entry name" value="aa-tRNA-synth_II/BPL/LPL"/>
</dbReference>
<proteinExistence type="predicted"/>
<dbReference type="GO" id="GO:0016874">
    <property type="term" value="F:ligase activity"/>
    <property type="evidence" value="ECO:0007669"/>
    <property type="project" value="UniProtKB-KW"/>
</dbReference>
<feature type="domain" description="BPL/LPL catalytic" evidence="1">
    <location>
        <begin position="32"/>
        <end position="243"/>
    </location>
</feature>
<accession>A0A1W1W226</accession>
<dbReference type="Gene3D" id="3.30.930.10">
    <property type="entry name" value="Bira Bifunctional Protein, Domain 2"/>
    <property type="match status" value="1"/>
</dbReference>
<dbReference type="GO" id="GO:0016740">
    <property type="term" value="F:transferase activity"/>
    <property type="evidence" value="ECO:0007669"/>
    <property type="project" value="UniProtKB-ARBA"/>
</dbReference>
<dbReference type="STRING" id="698762.SAMN00808754_2905"/>
<gene>
    <name evidence="2" type="ORF">SAMN00808754_2905</name>
</gene>
<sequence>MAEIWRLLDTGALDAATNMAVDEAILWEHRAGRVPPTLRFYAWDPPALSLGYAQSLEKEVDLAALKAKGFGLVRRLTGGRAVLHDKEITYSIVVREDHPLMTGGVLPSYLRVARALAKGLELLGVRVEIASGREKVLSQHTSAACFDAPSWYEITAGGRKLIGSAQTRKGGVVLQHGSLVLRQNVEDLFAVLKFPVPENRQELQEKFARRACGLEEVLGRPVSREEVKEAIVHSFEELYGLRFFLGKLTPEEEERVEELRGKYSSASWNARR</sequence>
<dbReference type="GO" id="GO:0009249">
    <property type="term" value="P:protein lipoylation"/>
    <property type="evidence" value="ECO:0007669"/>
    <property type="project" value="UniProtKB-ARBA"/>
</dbReference>
<organism evidence="2 3">
    <name type="scientific">Thermanaeromonas toyohensis ToBE</name>
    <dbReference type="NCBI Taxonomy" id="698762"/>
    <lineage>
        <taxon>Bacteria</taxon>
        <taxon>Bacillati</taxon>
        <taxon>Bacillota</taxon>
        <taxon>Clostridia</taxon>
        <taxon>Neomoorellales</taxon>
        <taxon>Neomoorellaceae</taxon>
        <taxon>Thermanaeromonas</taxon>
    </lineage>
</organism>
<dbReference type="PANTHER" id="PTHR43679:SF2">
    <property type="entry name" value="OCTANOYL-[GCVH]:PROTEIN N-OCTANOYLTRANSFERASE"/>
    <property type="match status" value="1"/>
</dbReference>
<keyword evidence="2" id="KW-0436">Ligase</keyword>
<dbReference type="Pfam" id="PF21948">
    <property type="entry name" value="LplA-B_cat"/>
    <property type="match status" value="1"/>
</dbReference>
<dbReference type="CDD" id="cd16443">
    <property type="entry name" value="LplA"/>
    <property type="match status" value="1"/>
</dbReference>
<dbReference type="EMBL" id="LT838272">
    <property type="protein sequence ID" value="SMB99441.1"/>
    <property type="molecule type" value="Genomic_DNA"/>
</dbReference>
<protein>
    <submittedName>
        <fullName evidence="2">Lipoate-protein ligase A</fullName>
    </submittedName>
</protein>
<dbReference type="PROSITE" id="PS51733">
    <property type="entry name" value="BPL_LPL_CATALYTIC"/>
    <property type="match status" value="1"/>
</dbReference>